<dbReference type="AlphaFoldDB" id="A0A0W0VYF7"/>
<evidence type="ECO:0000313" key="8">
    <source>
        <dbReference type="Proteomes" id="UP000054869"/>
    </source>
</evidence>
<name>A0A0W0VYF7_9GAMM</name>
<dbReference type="PANTHER" id="PTHR21716:SF16">
    <property type="entry name" value="BLL1467 PROTEIN"/>
    <property type="match status" value="1"/>
</dbReference>
<reference evidence="7 8" key="1">
    <citation type="submission" date="2015-11" db="EMBL/GenBank/DDBJ databases">
        <title>Genomic analysis of 38 Legionella species identifies large and diverse effector repertoires.</title>
        <authorList>
            <person name="Burstein D."/>
            <person name="Amaro F."/>
            <person name="Zusman T."/>
            <person name="Lifshitz Z."/>
            <person name="Cohen O."/>
            <person name="Gilbert J.A."/>
            <person name="Pupko T."/>
            <person name="Shuman H.A."/>
            <person name="Segal G."/>
        </authorList>
    </citation>
    <scope>NUCLEOTIDE SEQUENCE [LARGE SCALE GENOMIC DNA]</scope>
    <source>
        <strain evidence="7 8">ATCC 49751</strain>
    </source>
</reference>
<feature type="transmembrane region" description="Helical" evidence="6">
    <location>
        <begin position="204"/>
        <end position="227"/>
    </location>
</feature>
<gene>
    <name evidence="7" type="ORF">Llan_0296</name>
</gene>
<dbReference type="GO" id="GO:0055085">
    <property type="term" value="P:transmembrane transport"/>
    <property type="evidence" value="ECO:0007669"/>
    <property type="project" value="TreeGrafter"/>
</dbReference>
<evidence type="ECO:0000256" key="2">
    <source>
        <dbReference type="ARBA" id="ARBA00009773"/>
    </source>
</evidence>
<accession>A0A0W0VYF7</accession>
<proteinExistence type="inferred from homology"/>
<feature type="transmembrane region" description="Helical" evidence="6">
    <location>
        <begin position="62"/>
        <end position="83"/>
    </location>
</feature>
<keyword evidence="3 6" id="KW-0812">Transmembrane</keyword>
<dbReference type="eggNOG" id="COG0628">
    <property type="taxonomic scope" value="Bacteria"/>
</dbReference>
<sequence length="350" mass="40017">MKESAIKRIPMGWEVKILAFLAIIFIFYIGHPILFPLLLSFFLYVILNPIVDILELIRVPRFLATGIITIALFGLISLGITFLTEPAKQWINQAPEKLDVVEQKFSFIRKPMVRISELFKKAEEITEFKKEKQIEIQPISPSIGYSLFDLTTNVILIIFLTIGFLFFLLIYLKTIFEKLDKIISQRQTKLKNHFFLSVGQEISIYLLTFTIICVCLGITVGMILWLLGIPNAALWGVMVIFLNFIPYIGPSIGIVVIFFVSLLTFDSYFQILLPPLLYLLLCTLEGQIITPILLGHRLNINPLIVFFSIVFWAWLWGISGALLSVPLLSLFKIIIEHIPSSSKYSLLLEK</sequence>
<keyword evidence="4 6" id="KW-1133">Transmembrane helix</keyword>
<evidence type="ECO:0000256" key="5">
    <source>
        <dbReference type="ARBA" id="ARBA00023136"/>
    </source>
</evidence>
<evidence type="ECO:0000313" key="7">
    <source>
        <dbReference type="EMBL" id="KTD24942.1"/>
    </source>
</evidence>
<dbReference type="PANTHER" id="PTHR21716">
    <property type="entry name" value="TRANSMEMBRANE PROTEIN"/>
    <property type="match status" value="1"/>
</dbReference>
<evidence type="ECO:0000256" key="3">
    <source>
        <dbReference type="ARBA" id="ARBA00022692"/>
    </source>
</evidence>
<dbReference type="GO" id="GO:0016020">
    <property type="term" value="C:membrane"/>
    <property type="evidence" value="ECO:0007669"/>
    <property type="project" value="UniProtKB-SubCell"/>
</dbReference>
<evidence type="ECO:0000256" key="1">
    <source>
        <dbReference type="ARBA" id="ARBA00004141"/>
    </source>
</evidence>
<dbReference type="EMBL" id="LNYI01000007">
    <property type="protein sequence ID" value="KTD24942.1"/>
    <property type="molecule type" value="Genomic_DNA"/>
</dbReference>
<dbReference type="STRING" id="45067.Llan_0296"/>
<feature type="transmembrane region" description="Helical" evidence="6">
    <location>
        <begin position="233"/>
        <end position="264"/>
    </location>
</feature>
<dbReference type="OrthoDB" id="5637080at2"/>
<keyword evidence="5 6" id="KW-0472">Membrane</keyword>
<protein>
    <submittedName>
        <fullName evidence="7">Transporter, permease</fullName>
    </submittedName>
</protein>
<dbReference type="RefSeq" id="WP_028373646.1">
    <property type="nucleotide sequence ID" value="NZ_CAAAJD010000021.1"/>
</dbReference>
<evidence type="ECO:0000256" key="6">
    <source>
        <dbReference type="SAM" id="Phobius"/>
    </source>
</evidence>
<comment type="subcellular location">
    <subcellularLocation>
        <location evidence="1">Membrane</location>
        <topology evidence="1">Multi-pass membrane protein</topology>
    </subcellularLocation>
</comment>
<feature type="transmembrane region" description="Helical" evidence="6">
    <location>
        <begin position="276"/>
        <end position="294"/>
    </location>
</feature>
<dbReference type="Pfam" id="PF01594">
    <property type="entry name" value="AI-2E_transport"/>
    <property type="match status" value="1"/>
</dbReference>
<dbReference type="PATRIC" id="fig|45067.4.peg.312"/>
<evidence type="ECO:0000256" key="4">
    <source>
        <dbReference type="ARBA" id="ARBA00022989"/>
    </source>
</evidence>
<dbReference type="InterPro" id="IPR002549">
    <property type="entry name" value="AI-2E-like"/>
</dbReference>
<comment type="caution">
    <text evidence="7">The sequence shown here is derived from an EMBL/GenBank/DDBJ whole genome shotgun (WGS) entry which is preliminary data.</text>
</comment>
<organism evidence="7 8">
    <name type="scientific">Legionella lansingensis</name>
    <dbReference type="NCBI Taxonomy" id="45067"/>
    <lineage>
        <taxon>Bacteria</taxon>
        <taxon>Pseudomonadati</taxon>
        <taxon>Pseudomonadota</taxon>
        <taxon>Gammaproteobacteria</taxon>
        <taxon>Legionellales</taxon>
        <taxon>Legionellaceae</taxon>
        <taxon>Legionella</taxon>
    </lineage>
</organism>
<keyword evidence="8" id="KW-1185">Reference proteome</keyword>
<feature type="transmembrane region" description="Helical" evidence="6">
    <location>
        <begin position="12"/>
        <end position="29"/>
    </location>
</feature>
<feature type="transmembrane region" description="Helical" evidence="6">
    <location>
        <begin position="300"/>
        <end position="323"/>
    </location>
</feature>
<feature type="transmembrane region" description="Helical" evidence="6">
    <location>
        <begin position="35"/>
        <end position="55"/>
    </location>
</feature>
<comment type="similarity">
    <text evidence="2">Belongs to the autoinducer-2 exporter (AI-2E) (TC 2.A.86) family.</text>
</comment>
<feature type="transmembrane region" description="Helical" evidence="6">
    <location>
        <begin position="154"/>
        <end position="172"/>
    </location>
</feature>
<dbReference type="Proteomes" id="UP000054869">
    <property type="component" value="Unassembled WGS sequence"/>
</dbReference>